<comment type="caution">
    <text evidence="1">The sequence shown here is derived from an EMBL/GenBank/DDBJ whole genome shotgun (WGS) entry which is preliminary data.</text>
</comment>
<proteinExistence type="predicted"/>
<gene>
    <name evidence="1" type="ORF">J2Z20_002591</name>
</gene>
<dbReference type="Proteomes" id="UP001519273">
    <property type="component" value="Unassembled WGS sequence"/>
</dbReference>
<sequence length="70" mass="8291">MEYMEQDLTRYYLLHSHSRGSADEMLPEAEILSAEWLDVSINDAPYGENADANQWKGKKETNHYMKLYYE</sequence>
<accession>A0ABS4H567</accession>
<organism evidence="1 2">
    <name type="scientific">Paenibacillus sediminis</name>
    <dbReference type="NCBI Taxonomy" id="664909"/>
    <lineage>
        <taxon>Bacteria</taxon>
        <taxon>Bacillati</taxon>
        <taxon>Bacillota</taxon>
        <taxon>Bacilli</taxon>
        <taxon>Bacillales</taxon>
        <taxon>Paenibacillaceae</taxon>
        <taxon>Paenibacillus</taxon>
    </lineage>
</organism>
<protein>
    <submittedName>
        <fullName evidence="1">Uncharacterized protein</fullName>
    </submittedName>
</protein>
<evidence type="ECO:0000313" key="2">
    <source>
        <dbReference type="Proteomes" id="UP001519273"/>
    </source>
</evidence>
<keyword evidence="2" id="KW-1185">Reference proteome</keyword>
<dbReference type="RefSeq" id="WP_209850713.1">
    <property type="nucleotide sequence ID" value="NZ_CBCRVE010000007.1"/>
</dbReference>
<evidence type="ECO:0000313" key="1">
    <source>
        <dbReference type="EMBL" id="MBP1937678.1"/>
    </source>
</evidence>
<name>A0ABS4H567_9BACL</name>
<reference evidence="1 2" key="1">
    <citation type="submission" date="2021-03" db="EMBL/GenBank/DDBJ databases">
        <title>Genomic Encyclopedia of Type Strains, Phase IV (KMG-IV): sequencing the most valuable type-strain genomes for metagenomic binning, comparative biology and taxonomic classification.</title>
        <authorList>
            <person name="Goeker M."/>
        </authorList>
    </citation>
    <scope>NUCLEOTIDE SEQUENCE [LARGE SCALE GENOMIC DNA]</scope>
    <source>
        <strain evidence="1 2">DSM 23491</strain>
    </source>
</reference>
<dbReference type="EMBL" id="JAGGKP010000006">
    <property type="protein sequence ID" value="MBP1937678.1"/>
    <property type="molecule type" value="Genomic_DNA"/>
</dbReference>